<dbReference type="EMBL" id="OX465083">
    <property type="protein sequence ID" value="CAI9294226.1"/>
    <property type="molecule type" value="Genomic_DNA"/>
</dbReference>
<evidence type="ECO:0000313" key="1">
    <source>
        <dbReference type="EMBL" id="CAI9294226.1"/>
    </source>
</evidence>
<reference evidence="1" key="1">
    <citation type="submission" date="2023-04" db="EMBL/GenBank/DDBJ databases">
        <authorList>
            <person name="Vijverberg K."/>
            <person name="Xiong W."/>
            <person name="Schranz E."/>
        </authorList>
    </citation>
    <scope>NUCLEOTIDE SEQUENCE</scope>
</reference>
<evidence type="ECO:0000313" key="2">
    <source>
        <dbReference type="Proteomes" id="UP001177003"/>
    </source>
</evidence>
<sequence>MWDVEGLWEKPMRYKGHRQHKYVIRSCFGGVNSTFISSGSEIHRYISGIEVVVIAATSSKGAGPSMLEGQSGYGSTMQDSPEFTSGDYHATTQNCSCELSNDFSPANKLLSSGRVILDLFTRTNALSKLASTSHDHLTKKVLVKVLPERSIDNQTVNTISTPPEWTKPFVDYLHHGMLPDDPLEARKV</sequence>
<gene>
    <name evidence="1" type="ORF">LSALG_LOCUS33213</name>
</gene>
<protein>
    <submittedName>
        <fullName evidence="1">Uncharacterized protein</fullName>
    </submittedName>
</protein>
<dbReference type="Proteomes" id="UP001177003">
    <property type="component" value="Chromosome 7"/>
</dbReference>
<accession>A0AA35ZL83</accession>
<organism evidence="1 2">
    <name type="scientific">Lactuca saligna</name>
    <name type="common">Willowleaf lettuce</name>
    <dbReference type="NCBI Taxonomy" id="75948"/>
    <lineage>
        <taxon>Eukaryota</taxon>
        <taxon>Viridiplantae</taxon>
        <taxon>Streptophyta</taxon>
        <taxon>Embryophyta</taxon>
        <taxon>Tracheophyta</taxon>
        <taxon>Spermatophyta</taxon>
        <taxon>Magnoliopsida</taxon>
        <taxon>eudicotyledons</taxon>
        <taxon>Gunneridae</taxon>
        <taxon>Pentapetalae</taxon>
        <taxon>asterids</taxon>
        <taxon>campanulids</taxon>
        <taxon>Asterales</taxon>
        <taxon>Asteraceae</taxon>
        <taxon>Cichorioideae</taxon>
        <taxon>Cichorieae</taxon>
        <taxon>Lactucinae</taxon>
        <taxon>Lactuca</taxon>
    </lineage>
</organism>
<keyword evidence="2" id="KW-1185">Reference proteome</keyword>
<proteinExistence type="predicted"/>
<name>A0AA35ZL83_LACSI</name>
<dbReference type="AlphaFoldDB" id="A0AA35ZL83"/>